<feature type="region of interest" description="Disordered" evidence="1">
    <location>
        <begin position="111"/>
        <end position="147"/>
    </location>
</feature>
<dbReference type="Gramene" id="PGSC0003DMT400087131">
    <property type="protein sequence ID" value="PGSC0003DMT400087131"/>
    <property type="gene ID" value="PGSC0003DMG400036702"/>
</dbReference>
<dbReference type="PaxDb" id="4113-PGSC0003DMT400087131"/>
<dbReference type="Pfam" id="PF08284">
    <property type="entry name" value="RVP_2"/>
    <property type="match status" value="1"/>
</dbReference>
<accession>M1DD81</accession>
<reference evidence="3" key="1">
    <citation type="journal article" date="2011" name="Nature">
        <title>Genome sequence and analysis of the tuber crop potato.</title>
        <authorList>
            <consortium name="The Potato Genome Sequencing Consortium"/>
        </authorList>
    </citation>
    <scope>NUCLEOTIDE SEQUENCE [LARGE SCALE GENOMIC DNA]</scope>
    <source>
        <strain evidence="3">cv. DM1-3 516 R44</strain>
    </source>
</reference>
<proteinExistence type="predicted"/>
<reference evidence="2" key="2">
    <citation type="submission" date="2015-06" db="UniProtKB">
        <authorList>
            <consortium name="EnsemblPlants"/>
        </authorList>
    </citation>
    <scope>IDENTIFICATION</scope>
    <source>
        <strain evidence="2">DM1-3 516 R44</strain>
    </source>
</reference>
<evidence type="ECO:0000256" key="1">
    <source>
        <dbReference type="SAM" id="MobiDB-lite"/>
    </source>
</evidence>
<dbReference type="InParanoid" id="M1DD81"/>
<dbReference type="EnsemblPlants" id="PGSC0003DMT400087131">
    <property type="protein sequence ID" value="PGSC0003DMT400087131"/>
    <property type="gene ID" value="PGSC0003DMG400036702"/>
</dbReference>
<name>M1DD81_SOLTU</name>
<evidence type="ECO:0000313" key="2">
    <source>
        <dbReference type="EnsemblPlants" id="PGSC0003DMT400087131"/>
    </source>
</evidence>
<evidence type="ECO:0000313" key="3">
    <source>
        <dbReference type="Proteomes" id="UP000011115"/>
    </source>
</evidence>
<organism evidence="2 3">
    <name type="scientific">Solanum tuberosum</name>
    <name type="common">Potato</name>
    <dbReference type="NCBI Taxonomy" id="4113"/>
    <lineage>
        <taxon>Eukaryota</taxon>
        <taxon>Viridiplantae</taxon>
        <taxon>Streptophyta</taxon>
        <taxon>Embryophyta</taxon>
        <taxon>Tracheophyta</taxon>
        <taxon>Spermatophyta</taxon>
        <taxon>Magnoliopsida</taxon>
        <taxon>eudicotyledons</taxon>
        <taxon>Gunneridae</taxon>
        <taxon>Pentapetalae</taxon>
        <taxon>asterids</taxon>
        <taxon>lamiids</taxon>
        <taxon>Solanales</taxon>
        <taxon>Solanaceae</taxon>
        <taxon>Solanoideae</taxon>
        <taxon>Solaneae</taxon>
        <taxon>Solanum</taxon>
    </lineage>
</organism>
<dbReference type="AlphaFoldDB" id="M1DD81"/>
<dbReference type="HOGENOM" id="CLU_925600_0_0_1"/>
<sequence length="299" mass="32445">MDAAREGSGTSVSQPHALEEVGEHFSNQYVPHTSGSEVGNHQAVRVGSHPHMSRGTQAMNPPFQQMAEFFHHMAKSMNDPNKINFEKNEENGWSGLVSAAFTWEQLDKEEASRNENKFRKPRPDFGGLSKRGRFDDSKAGSVNGPPQQKQIISEFSSVQLALQIMAKASLAFLHVNNVERITMAFAGELLVHVSIVGALIIKGARPKTTQAAGASGANKASGPRTTAGAYAMRQRDDQDGQDVVIGKFYLFGLCVFTLFDPGSTHSYLCSSLVLPENVKFVSLNYDVLFGSPLGLSGCV</sequence>
<protein>
    <submittedName>
        <fullName evidence="2">Uncharacterized protein</fullName>
    </submittedName>
</protein>
<keyword evidence="3" id="KW-1185">Reference proteome</keyword>
<dbReference type="Proteomes" id="UP000011115">
    <property type="component" value="Unassembled WGS sequence"/>
</dbReference>
<feature type="compositionally biased region" description="Basic and acidic residues" evidence="1">
    <location>
        <begin position="111"/>
        <end position="123"/>
    </location>
</feature>